<dbReference type="EC" id="2.3.1.30" evidence="3"/>
<reference evidence="3 4" key="1">
    <citation type="submission" date="2018-06" db="EMBL/GenBank/DDBJ databases">
        <authorList>
            <consortium name="Pathogen Informatics"/>
            <person name="Doyle S."/>
        </authorList>
    </citation>
    <scope>NUCLEOTIDE SEQUENCE [LARGE SCALE GENOMIC DNA]</scope>
    <source>
        <strain evidence="4">NCTC 9529</strain>
    </source>
</reference>
<dbReference type="CDD" id="cd03354">
    <property type="entry name" value="LbH_SAT"/>
    <property type="match status" value="1"/>
</dbReference>
<comment type="caution">
    <text evidence="3">The sequence shown here is derived from an EMBL/GenBank/DDBJ whole genome shotgun (WGS) entry which is preliminary data.</text>
</comment>
<dbReference type="EMBL" id="UFYH01000001">
    <property type="protein sequence ID" value="STD09757.1"/>
    <property type="molecule type" value="Genomic_DNA"/>
</dbReference>
<dbReference type="InterPro" id="IPR011004">
    <property type="entry name" value="Trimer_LpxA-like_sf"/>
</dbReference>
<protein>
    <submittedName>
        <fullName evidence="3">Serine acetyltransferase</fullName>
        <ecNumber evidence="3">2.3.1.30</ecNumber>
    </submittedName>
</protein>
<evidence type="ECO:0000313" key="4">
    <source>
        <dbReference type="Proteomes" id="UP000254849"/>
    </source>
</evidence>
<evidence type="ECO:0000256" key="1">
    <source>
        <dbReference type="ARBA" id="ARBA00022679"/>
    </source>
</evidence>
<proteinExistence type="predicted"/>
<dbReference type="Proteomes" id="UP000254849">
    <property type="component" value="Unassembled WGS sequence"/>
</dbReference>
<dbReference type="InterPro" id="IPR045304">
    <property type="entry name" value="LbH_SAT"/>
</dbReference>
<dbReference type="GO" id="GO:0009001">
    <property type="term" value="F:serine O-acetyltransferase activity"/>
    <property type="evidence" value="ECO:0007669"/>
    <property type="project" value="UniProtKB-EC"/>
</dbReference>
<keyword evidence="1 3" id="KW-0808">Transferase</keyword>
<organism evidence="3 4">
    <name type="scientific">Cronobacter universalis NCTC 9529</name>
    <dbReference type="NCBI Taxonomy" id="1074000"/>
    <lineage>
        <taxon>Bacteria</taxon>
        <taxon>Pseudomonadati</taxon>
        <taxon>Pseudomonadota</taxon>
        <taxon>Gammaproteobacteria</taxon>
        <taxon>Enterobacterales</taxon>
        <taxon>Enterobacteriaceae</taxon>
        <taxon>Cronobacter</taxon>
    </lineage>
</organism>
<dbReference type="PANTHER" id="PTHR42811">
    <property type="entry name" value="SERINE ACETYLTRANSFERASE"/>
    <property type="match status" value="1"/>
</dbReference>
<dbReference type="SUPFAM" id="SSF51161">
    <property type="entry name" value="Trimeric LpxA-like enzymes"/>
    <property type="match status" value="1"/>
</dbReference>
<sequence length="189" mass="21224">MNAAWYFFDKLKPFISSSKNLLRTNMTNFIKTLIYDLKINNAKSKVVVLLFRLSTIHAKTKMLYPLSLIFVILNKIVNEFFLGVELSYHLKIGKGFKIWHANSVIINRSCVIGDNFVIRQCCTLGGNKRGIDIHFKVGNNVEMGAHSCIIGDDIEIGDNVKIGVGTLVMKSVPSDKTVISSNKMIILDK</sequence>
<keyword evidence="4" id="KW-1185">Reference proteome</keyword>
<dbReference type="Gene3D" id="2.160.10.10">
    <property type="entry name" value="Hexapeptide repeat proteins"/>
    <property type="match status" value="1"/>
</dbReference>
<evidence type="ECO:0000256" key="2">
    <source>
        <dbReference type="ARBA" id="ARBA00023315"/>
    </source>
</evidence>
<keyword evidence="2 3" id="KW-0012">Acyltransferase</keyword>
<accession>A0ABY1W5R8</accession>
<evidence type="ECO:0000313" key="3">
    <source>
        <dbReference type="EMBL" id="STD09757.1"/>
    </source>
</evidence>
<name>A0ABY1W5R8_9ENTR</name>
<gene>
    <name evidence="3" type="primary">cysE_1</name>
    <name evidence="3" type="ORF">NCTC9529_02382</name>
</gene>